<dbReference type="Gene3D" id="3.90.79.10">
    <property type="entry name" value="Nucleoside Triphosphate Pyrophosphohydrolase"/>
    <property type="match status" value="1"/>
</dbReference>
<dbReference type="OrthoDB" id="9787476at2"/>
<dbReference type="PROSITE" id="PS51462">
    <property type="entry name" value="NUDIX"/>
    <property type="match status" value="1"/>
</dbReference>
<dbReference type="InterPro" id="IPR000086">
    <property type="entry name" value="NUDIX_hydrolase_dom"/>
</dbReference>
<protein>
    <recommendedName>
        <fullName evidence="3">Nudix hydrolase domain-containing protein</fullName>
    </recommendedName>
</protein>
<name>A0A0R2CUW1_9LACO</name>
<dbReference type="PANTHER" id="PTHR43046">
    <property type="entry name" value="GDP-MANNOSE MANNOSYL HYDROLASE"/>
    <property type="match status" value="1"/>
</dbReference>
<feature type="domain" description="Nudix hydrolase" evidence="3">
    <location>
        <begin position="6"/>
        <end position="144"/>
    </location>
</feature>
<dbReference type="GO" id="GO:0016787">
    <property type="term" value="F:hydrolase activity"/>
    <property type="evidence" value="ECO:0007669"/>
    <property type="project" value="UniProtKB-KW"/>
</dbReference>
<accession>A0A0R2CUW1</accession>
<dbReference type="PATRIC" id="fig|1423796.3.peg.2273"/>
<dbReference type="RefSeq" id="WP_057874527.1">
    <property type="nucleotide sequence ID" value="NZ_AYYI01000075.1"/>
</dbReference>
<keyword evidence="2" id="KW-0378">Hydrolase</keyword>
<dbReference type="InterPro" id="IPR015797">
    <property type="entry name" value="NUDIX_hydrolase-like_dom_sf"/>
</dbReference>
<dbReference type="Proteomes" id="UP000051638">
    <property type="component" value="Unassembled WGS sequence"/>
</dbReference>
<dbReference type="SUPFAM" id="SSF55811">
    <property type="entry name" value="Nudix"/>
    <property type="match status" value="1"/>
</dbReference>
<dbReference type="STRING" id="1423796.FC24_GL002239"/>
<dbReference type="InterPro" id="IPR020476">
    <property type="entry name" value="Nudix_hydrolase"/>
</dbReference>
<proteinExistence type="predicted"/>
<evidence type="ECO:0000313" key="5">
    <source>
        <dbReference type="Proteomes" id="UP000051638"/>
    </source>
</evidence>
<dbReference type="AlphaFoldDB" id="A0A0R2CUW1"/>
<organism evidence="4 5">
    <name type="scientific">Loigolactobacillus rennini DSM 20253</name>
    <dbReference type="NCBI Taxonomy" id="1423796"/>
    <lineage>
        <taxon>Bacteria</taxon>
        <taxon>Bacillati</taxon>
        <taxon>Bacillota</taxon>
        <taxon>Bacilli</taxon>
        <taxon>Lactobacillales</taxon>
        <taxon>Lactobacillaceae</taxon>
        <taxon>Loigolactobacillus</taxon>
    </lineage>
</organism>
<dbReference type="PRINTS" id="PR00502">
    <property type="entry name" value="NUDIXFAMILY"/>
</dbReference>
<gene>
    <name evidence="4" type="ORF">FC24_GL002239</name>
</gene>
<dbReference type="PANTHER" id="PTHR43046:SF2">
    <property type="entry name" value="8-OXO-DGTP DIPHOSPHATASE-RELATED"/>
    <property type="match status" value="1"/>
</dbReference>
<dbReference type="Pfam" id="PF00293">
    <property type="entry name" value="NUDIX"/>
    <property type="match status" value="1"/>
</dbReference>
<evidence type="ECO:0000256" key="2">
    <source>
        <dbReference type="ARBA" id="ARBA00022801"/>
    </source>
</evidence>
<sequence>MTQIDQIYSGVAMVVFNQKGEVLLQKRADIAKWGLLSGHVEPGETVENAAIREVREEVALTVKVKKLIGVYSDPNFQLFHYPTGKCVHFITNCFLMEITGGSLLNNSNESLALKFFNPEHLPENLLKMGPLWLHDALSGQDQAFIR</sequence>
<reference evidence="4 5" key="1">
    <citation type="journal article" date="2015" name="Genome Announc.">
        <title>Expanding the biotechnology potential of lactobacilli through comparative genomics of 213 strains and associated genera.</title>
        <authorList>
            <person name="Sun Z."/>
            <person name="Harris H.M."/>
            <person name="McCann A."/>
            <person name="Guo C."/>
            <person name="Argimon S."/>
            <person name="Zhang W."/>
            <person name="Yang X."/>
            <person name="Jeffery I.B."/>
            <person name="Cooney J.C."/>
            <person name="Kagawa T.F."/>
            <person name="Liu W."/>
            <person name="Song Y."/>
            <person name="Salvetti E."/>
            <person name="Wrobel A."/>
            <person name="Rasinkangas P."/>
            <person name="Parkhill J."/>
            <person name="Rea M.C."/>
            <person name="O'Sullivan O."/>
            <person name="Ritari J."/>
            <person name="Douillard F.P."/>
            <person name="Paul Ross R."/>
            <person name="Yang R."/>
            <person name="Briner A.E."/>
            <person name="Felis G.E."/>
            <person name="de Vos W.M."/>
            <person name="Barrangou R."/>
            <person name="Klaenhammer T.R."/>
            <person name="Caufield P.W."/>
            <person name="Cui Y."/>
            <person name="Zhang H."/>
            <person name="O'Toole P.W."/>
        </authorList>
    </citation>
    <scope>NUCLEOTIDE SEQUENCE [LARGE SCALE GENOMIC DNA]</scope>
    <source>
        <strain evidence="4 5">DSM 20253</strain>
    </source>
</reference>
<keyword evidence="5" id="KW-1185">Reference proteome</keyword>
<evidence type="ECO:0000259" key="3">
    <source>
        <dbReference type="PROSITE" id="PS51462"/>
    </source>
</evidence>
<comment type="cofactor">
    <cofactor evidence="1">
        <name>Mg(2+)</name>
        <dbReference type="ChEBI" id="CHEBI:18420"/>
    </cofactor>
</comment>
<dbReference type="EMBL" id="AYYI01000075">
    <property type="protein sequence ID" value="KRM95189.1"/>
    <property type="molecule type" value="Genomic_DNA"/>
</dbReference>
<evidence type="ECO:0000256" key="1">
    <source>
        <dbReference type="ARBA" id="ARBA00001946"/>
    </source>
</evidence>
<comment type="caution">
    <text evidence="4">The sequence shown here is derived from an EMBL/GenBank/DDBJ whole genome shotgun (WGS) entry which is preliminary data.</text>
</comment>
<evidence type="ECO:0000313" key="4">
    <source>
        <dbReference type="EMBL" id="KRM95189.1"/>
    </source>
</evidence>